<evidence type="ECO:0000256" key="1">
    <source>
        <dbReference type="SAM" id="MobiDB-lite"/>
    </source>
</evidence>
<protein>
    <submittedName>
        <fullName evidence="2">Uncharacterized protein</fullName>
    </submittedName>
</protein>
<dbReference type="RefSeq" id="XP_021868636.1">
    <property type="nucleotide sequence ID" value="XM_022018619.1"/>
</dbReference>
<keyword evidence="3" id="KW-1185">Reference proteome</keyword>
<sequence length="152" mass="16737">MSTVSEDSTPDGQSHSSTTHAQEEEIPQPPPEDVWNPPDSEEEWDSRSRAASDDDGEDESSVRSQEEDESNTKTGSVEATHPTLEQARSNLRTLSYVEMADEELGDGQARSFDSRRPRGRLASLDLPTIPEDEVSRESSVVRSVQCNESDSG</sequence>
<accession>A0A1Y1U8L9</accession>
<organism evidence="2 3">
    <name type="scientific">Kockovaella imperatae</name>
    <dbReference type="NCBI Taxonomy" id="4999"/>
    <lineage>
        <taxon>Eukaryota</taxon>
        <taxon>Fungi</taxon>
        <taxon>Dikarya</taxon>
        <taxon>Basidiomycota</taxon>
        <taxon>Agaricomycotina</taxon>
        <taxon>Tremellomycetes</taxon>
        <taxon>Tremellales</taxon>
        <taxon>Cuniculitremaceae</taxon>
        <taxon>Kockovaella</taxon>
    </lineage>
</organism>
<dbReference type="InParanoid" id="A0A1Y1U8L9"/>
<gene>
    <name evidence="2" type="ORF">BD324DRAFT_653151</name>
</gene>
<dbReference type="GeneID" id="33560428"/>
<feature type="region of interest" description="Disordered" evidence="1">
    <location>
        <begin position="1"/>
        <end position="152"/>
    </location>
</feature>
<reference evidence="2 3" key="1">
    <citation type="submission" date="2017-03" db="EMBL/GenBank/DDBJ databases">
        <title>Widespread Adenine N6-methylation of Active Genes in Fungi.</title>
        <authorList>
            <consortium name="DOE Joint Genome Institute"/>
            <person name="Mondo S.J."/>
            <person name="Dannebaum R.O."/>
            <person name="Kuo R.C."/>
            <person name="Louie K.B."/>
            <person name="Bewick A.J."/>
            <person name="Labutti K."/>
            <person name="Haridas S."/>
            <person name="Kuo A."/>
            <person name="Salamov A."/>
            <person name="Ahrendt S.R."/>
            <person name="Lau R."/>
            <person name="Bowen B.P."/>
            <person name="Lipzen A."/>
            <person name="Sullivan W."/>
            <person name="Andreopoulos W.B."/>
            <person name="Clum A."/>
            <person name="Lindquist E."/>
            <person name="Daum C."/>
            <person name="Northen T.R."/>
            <person name="Ramamoorthy G."/>
            <person name="Schmitz R.J."/>
            <person name="Gryganskyi A."/>
            <person name="Culley D."/>
            <person name="Magnuson J."/>
            <person name="James T.Y."/>
            <person name="O'Malley M.A."/>
            <person name="Stajich J.E."/>
            <person name="Spatafora J.W."/>
            <person name="Visel A."/>
            <person name="Grigoriev I.V."/>
        </authorList>
    </citation>
    <scope>NUCLEOTIDE SEQUENCE [LARGE SCALE GENOMIC DNA]</scope>
    <source>
        <strain evidence="2 3">NRRL Y-17943</strain>
    </source>
</reference>
<evidence type="ECO:0000313" key="3">
    <source>
        <dbReference type="Proteomes" id="UP000193218"/>
    </source>
</evidence>
<dbReference type="Proteomes" id="UP000193218">
    <property type="component" value="Unassembled WGS sequence"/>
</dbReference>
<evidence type="ECO:0000313" key="2">
    <source>
        <dbReference type="EMBL" id="ORX34373.1"/>
    </source>
</evidence>
<dbReference type="AlphaFoldDB" id="A0A1Y1U8L9"/>
<feature type="compositionally biased region" description="Polar residues" evidence="1">
    <location>
        <begin position="1"/>
        <end position="20"/>
    </location>
</feature>
<name>A0A1Y1U8L9_9TREE</name>
<comment type="caution">
    <text evidence="2">The sequence shown here is derived from an EMBL/GenBank/DDBJ whole genome shotgun (WGS) entry which is preliminary data.</text>
</comment>
<dbReference type="EMBL" id="NBSH01000014">
    <property type="protein sequence ID" value="ORX34373.1"/>
    <property type="molecule type" value="Genomic_DNA"/>
</dbReference>
<proteinExistence type="predicted"/>